<comment type="caution">
    <text evidence="2">The sequence shown here is derived from an EMBL/GenBank/DDBJ whole genome shotgun (WGS) entry which is preliminary data.</text>
</comment>
<protein>
    <submittedName>
        <fullName evidence="2">Uncharacterized protein</fullName>
    </submittedName>
</protein>
<dbReference type="EMBL" id="OAPG01000009">
    <property type="protein sequence ID" value="SNX85302.1"/>
    <property type="molecule type" value="Genomic_DNA"/>
</dbReference>
<keyword evidence="3" id="KW-1185">Reference proteome</keyword>
<feature type="compositionally biased region" description="Basic and acidic residues" evidence="1">
    <location>
        <begin position="17"/>
        <end position="26"/>
    </location>
</feature>
<evidence type="ECO:0000256" key="1">
    <source>
        <dbReference type="SAM" id="MobiDB-lite"/>
    </source>
</evidence>
<accession>A0AAJ4XP22</accession>
<dbReference type="Proteomes" id="UP001294444">
    <property type="component" value="Unassembled WGS sequence"/>
</dbReference>
<sequence length="168" mass="18447">MHSYSSANDSTQPALVPKKERPDFDSRSGGPLMSGIATKSVRQEKGTKRNPVLDPEEEQDFCHSRWAEGGTAEQDHLPGEEHGLEADLKIVHRESSVQPGFVATEKSAKRTTRQGTERSWTLRDCTQDLRTLLDSYGILAVAGLRGHAGGMAELRVFPGPAALLHNWT</sequence>
<proteinExistence type="predicted"/>
<feature type="compositionally biased region" description="Basic and acidic residues" evidence="1">
    <location>
        <begin position="73"/>
        <end position="82"/>
    </location>
</feature>
<feature type="region of interest" description="Disordered" evidence="1">
    <location>
        <begin position="1"/>
        <end position="82"/>
    </location>
</feature>
<gene>
    <name evidence="2" type="ORF">MEPE_04011</name>
</gene>
<organism evidence="2 3">
    <name type="scientific">Melanopsichium pennsylvanicum</name>
    <dbReference type="NCBI Taxonomy" id="63383"/>
    <lineage>
        <taxon>Eukaryota</taxon>
        <taxon>Fungi</taxon>
        <taxon>Dikarya</taxon>
        <taxon>Basidiomycota</taxon>
        <taxon>Ustilaginomycotina</taxon>
        <taxon>Ustilaginomycetes</taxon>
        <taxon>Ustilaginales</taxon>
        <taxon>Ustilaginaceae</taxon>
        <taxon>Melanopsichium</taxon>
    </lineage>
</organism>
<evidence type="ECO:0000313" key="3">
    <source>
        <dbReference type="Proteomes" id="UP001294444"/>
    </source>
</evidence>
<feature type="compositionally biased region" description="Polar residues" evidence="1">
    <location>
        <begin position="1"/>
        <end position="13"/>
    </location>
</feature>
<reference evidence="2" key="1">
    <citation type="submission" date="2023-10" db="EMBL/GenBank/DDBJ databases">
        <authorList>
            <person name="Guldener U."/>
        </authorList>
    </citation>
    <scope>NUCLEOTIDE SEQUENCE</scope>
    <source>
        <strain evidence="2">Mp4</strain>
    </source>
</reference>
<name>A0AAJ4XP22_9BASI</name>
<evidence type="ECO:0000313" key="2">
    <source>
        <dbReference type="EMBL" id="SNX85302.1"/>
    </source>
</evidence>
<dbReference type="AlphaFoldDB" id="A0AAJ4XP22"/>